<dbReference type="Proteomes" id="UP001292913">
    <property type="component" value="Unassembled WGS sequence"/>
</dbReference>
<keyword evidence="3" id="KW-1185">Reference proteome</keyword>
<organism evidence="2 3">
    <name type="scientific">Bacteroides vicugnae</name>
    <dbReference type="NCBI Taxonomy" id="3037989"/>
    <lineage>
        <taxon>Bacteria</taxon>
        <taxon>Pseudomonadati</taxon>
        <taxon>Bacteroidota</taxon>
        <taxon>Bacteroidia</taxon>
        <taxon>Bacteroidales</taxon>
        <taxon>Bacteroidaceae</taxon>
        <taxon>Bacteroides</taxon>
    </lineage>
</organism>
<dbReference type="Pfam" id="PF13385">
    <property type="entry name" value="Laminin_G_3"/>
    <property type="match status" value="1"/>
</dbReference>
<comment type="caution">
    <text evidence="2">The sequence shown here is derived from an EMBL/GenBank/DDBJ whole genome shotgun (WGS) entry which is preliminary data.</text>
</comment>
<dbReference type="Pfam" id="PF08522">
    <property type="entry name" value="BT_3987-like_N"/>
    <property type="match status" value="1"/>
</dbReference>
<feature type="domain" description="BT-3987-like N-terminal" evidence="1">
    <location>
        <begin position="31"/>
        <end position="141"/>
    </location>
</feature>
<dbReference type="EMBL" id="JARZAK010000008">
    <property type="protein sequence ID" value="MDY7258892.1"/>
    <property type="molecule type" value="Genomic_DNA"/>
</dbReference>
<reference evidence="2 3" key="1">
    <citation type="submission" date="2023-04" db="EMBL/GenBank/DDBJ databases">
        <title>Bacteroides pacosi sp. nov., isolated from the fecal material of an alpaca.</title>
        <authorList>
            <person name="Miller S."/>
            <person name="Hendry M."/>
            <person name="King J."/>
            <person name="Sankaranarayanan K."/>
            <person name="Lawson P.A."/>
        </authorList>
    </citation>
    <scope>NUCLEOTIDE SEQUENCE [LARGE SCALE GENOMIC DNA]</scope>
    <source>
        <strain evidence="2 3">A2-P53</strain>
    </source>
</reference>
<sequence>MRKNKAYTLFAGLLTLLALTGCKEEYDPIGNRIYINEAAFKNVKSVPVNVGEKTVTDFTVRIADIMSKDVNATLVVDETILNEYNEKTLANYSLLPADKHSFNKEVTIASGKTMAQPTVVTISPYDAAEGVKYALPIRVIGDGSVPEEKLGSKYLLLLDKPWTQYTPYMSTLGGFKSENVNTISVENFTIEFWLWMDGFNYNNQCVIDCSAFYIRLGNANNQITKDQMQINIFGTQAENNKGFFNKFSFQKRTWTHVALVYDQVKCYFYANGEKVQDVEASGIPVPITSIAFFNTNTINEHMMGQARLWNKALTQSEIQNNMAGPVTVNSNLVGYWKMDEGPVEEGKDEILYDSSGNNNHATLVSGSVKEWKADQCFTKTN</sequence>
<dbReference type="SUPFAM" id="SSF49899">
    <property type="entry name" value="Concanavalin A-like lectins/glucanases"/>
    <property type="match status" value="1"/>
</dbReference>
<dbReference type="RefSeq" id="WP_148366851.1">
    <property type="nucleotide sequence ID" value="NZ_JARZAK010000008.1"/>
</dbReference>
<proteinExistence type="predicted"/>
<dbReference type="InterPro" id="IPR013320">
    <property type="entry name" value="ConA-like_dom_sf"/>
</dbReference>
<accession>A0ABU5HTJ5</accession>
<gene>
    <name evidence="2" type="ORF">QHG74_14340</name>
</gene>
<dbReference type="Gene3D" id="2.60.40.1740">
    <property type="entry name" value="hypothetical protein (bacova_03559)"/>
    <property type="match status" value="1"/>
</dbReference>
<name>A0ABU5HTJ5_9BACE</name>
<evidence type="ECO:0000259" key="1">
    <source>
        <dbReference type="Pfam" id="PF08522"/>
    </source>
</evidence>
<dbReference type="InterPro" id="IPR013728">
    <property type="entry name" value="BT_3987-like_N"/>
</dbReference>
<evidence type="ECO:0000313" key="2">
    <source>
        <dbReference type="EMBL" id="MDY7258892.1"/>
    </source>
</evidence>
<dbReference type="Gene3D" id="2.60.120.200">
    <property type="match status" value="1"/>
</dbReference>
<evidence type="ECO:0000313" key="3">
    <source>
        <dbReference type="Proteomes" id="UP001292913"/>
    </source>
</evidence>
<protein>
    <submittedName>
        <fullName evidence="2">DUF1735 and LamG domain-containing protein</fullName>
    </submittedName>
</protein>
<dbReference type="PROSITE" id="PS51257">
    <property type="entry name" value="PROKAR_LIPOPROTEIN"/>
    <property type="match status" value="1"/>
</dbReference>